<dbReference type="EMBL" id="MHQM01000023">
    <property type="protein sequence ID" value="OHA03566.1"/>
    <property type="molecule type" value="Genomic_DNA"/>
</dbReference>
<dbReference type="AlphaFoldDB" id="A0A1G2KVW5"/>
<gene>
    <name evidence="1" type="ORF">A3J58_00295</name>
</gene>
<name>A0A1G2KVW5_9BACT</name>
<evidence type="ECO:0000313" key="2">
    <source>
        <dbReference type="Proteomes" id="UP000178510"/>
    </source>
</evidence>
<reference evidence="1 2" key="1">
    <citation type="journal article" date="2016" name="Nat. Commun.">
        <title>Thousands of microbial genomes shed light on interconnected biogeochemical processes in an aquifer system.</title>
        <authorList>
            <person name="Anantharaman K."/>
            <person name="Brown C.T."/>
            <person name="Hug L.A."/>
            <person name="Sharon I."/>
            <person name="Castelle C.J."/>
            <person name="Probst A.J."/>
            <person name="Thomas B.C."/>
            <person name="Singh A."/>
            <person name="Wilkins M.J."/>
            <person name="Karaoz U."/>
            <person name="Brodie E.L."/>
            <person name="Williams K.H."/>
            <person name="Hubbard S.S."/>
            <person name="Banfield J.F."/>
        </authorList>
    </citation>
    <scope>NUCLEOTIDE SEQUENCE [LARGE SCALE GENOMIC DNA]</scope>
</reference>
<dbReference type="STRING" id="1802274.A3J58_00295"/>
<organism evidence="1 2">
    <name type="scientific">Candidatus Sungbacteria bacterium RIFCSPHIGHO2_02_FULL_52_23</name>
    <dbReference type="NCBI Taxonomy" id="1802274"/>
    <lineage>
        <taxon>Bacteria</taxon>
        <taxon>Candidatus Sungiibacteriota</taxon>
    </lineage>
</organism>
<comment type="caution">
    <text evidence="1">The sequence shown here is derived from an EMBL/GenBank/DDBJ whole genome shotgun (WGS) entry which is preliminary data.</text>
</comment>
<accession>A0A1G2KVW5</accession>
<evidence type="ECO:0000313" key="1">
    <source>
        <dbReference type="EMBL" id="OHA03566.1"/>
    </source>
</evidence>
<dbReference type="Proteomes" id="UP000178510">
    <property type="component" value="Unassembled WGS sequence"/>
</dbReference>
<proteinExistence type="predicted"/>
<protein>
    <submittedName>
        <fullName evidence="1">Uncharacterized protein</fullName>
    </submittedName>
</protein>
<sequence>MKGDIRAMDQSTRERIERGFARWHEPDSPERLRFEAAMVLLHEQHRHITEAILASERLGAGDLQFIINTRA</sequence>